<dbReference type="SUPFAM" id="SSF53623">
    <property type="entry name" value="MurD-like peptide ligases, catalytic domain"/>
    <property type="match status" value="1"/>
</dbReference>
<evidence type="ECO:0000259" key="11">
    <source>
        <dbReference type="Pfam" id="PF02875"/>
    </source>
</evidence>
<feature type="binding site" evidence="8">
    <location>
        <position position="28"/>
    </location>
    <ligand>
        <name>UDP-N-acetyl-alpha-D-muramoyl-L-alanyl-D-glutamate</name>
        <dbReference type="ChEBI" id="CHEBI:83900"/>
    </ligand>
</feature>
<feature type="short sequence motif" description="Meso-diaminopimelate recognition motif" evidence="8">
    <location>
        <begin position="406"/>
        <end position="409"/>
    </location>
</feature>
<keyword evidence="6 8" id="KW-0131">Cell cycle</keyword>
<dbReference type="SUPFAM" id="SSF63418">
    <property type="entry name" value="MurE/MurF N-terminal domain"/>
    <property type="match status" value="1"/>
</dbReference>
<feature type="modified residue" description="N6-carboxylysine" evidence="8">
    <location>
        <position position="217"/>
    </location>
</feature>
<dbReference type="Proteomes" id="UP001519289">
    <property type="component" value="Unassembled WGS sequence"/>
</dbReference>
<dbReference type="RefSeq" id="WP_209465311.1">
    <property type="nucleotide sequence ID" value="NZ_JAGGLG010000003.1"/>
</dbReference>
<keyword evidence="5 8" id="KW-0573">Peptidoglycan synthesis</keyword>
<name>A0ABS4JQE0_9FIRM</name>
<dbReference type="SUPFAM" id="SSF53244">
    <property type="entry name" value="MurD-like peptide ligases, peptide-binding domain"/>
    <property type="match status" value="1"/>
</dbReference>
<evidence type="ECO:0000256" key="5">
    <source>
        <dbReference type="ARBA" id="ARBA00022984"/>
    </source>
</evidence>
<dbReference type="Pfam" id="PF01225">
    <property type="entry name" value="Mur_ligase"/>
    <property type="match status" value="1"/>
</dbReference>
<keyword evidence="8" id="KW-0547">Nucleotide-binding</keyword>
<dbReference type="InterPro" id="IPR005761">
    <property type="entry name" value="UDP-N-AcMur-Glu-dNH2Pim_ligase"/>
</dbReference>
<evidence type="ECO:0000256" key="4">
    <source>
        <dbReference type="ARBA" id="ARBA00022960"/>
    </source>
</evidence>
<feature type="domain" description="Mur ligase central" evidence="12">
    <location>
        <begin position="106"/>
        <end position="310"/>
    </location>
</feature>
<comment type="caution">
    <text evidence="13">The sequence shown here is derived from an EMBL/GenBank/DDBJ whole genome shotgun (WGS) entry which is preliminary data.</text>
</comment>
<comment type="subcellular location">
    <subcellularLocation>
        <location evidence="8 9">Cytoplasm</location>
    </subcellularLocation>
</comment>
<dbReference type="NCBIfam" id="TIGR01085">
    <property type="entry name" value="murE"/>
    <property type="match status" value="1"/>
</dbReference>
<dbReference type="PANTHER" id="PTHR23135:SF4">
    <property type="entry name" value="UDP-N-ACETYLMURAMOYL-L-ALANYL-D-GLUTAMATE--2,6-DIAMINOPIMELATE LIGASE MURE HOMOLOG, CHLOROPLASTIC"/>
    <property type="match status" value="1"/>
</dbReference>
<dbReference type="Pfam" id="PF02875">
    <property type="entry name" value="Mur_ligase_C"/>
    <property type="match status" value="1"/>
</dbReference>
<comment type="PTM">
    <text evidence="8">Carboxylation is probably crucial for Mg(2+) binding and, consequently, for the gamma-phosphate positioning of ATP.</text>
</comment>
<dbReference type="Gene3D" id="3.90.190.20">
    <property type="entry name" value="Mur ligase, C-terminal domain"/>
    <property type="match status" value="1"/>
</dbReference>
<evidence type="ECO:0000256" key="9">
    <source>
        <dbReference type="RuleBase" id="RU004135"/>
    </source>
</evidence>
<feature type="binding site" evidence="8">
    <location>
        <position position="382"/>
    </location>
    <ligand>
        <name>meso-2,6-diaminopimelate</name>
        <dbReference type="ChEBI" id="CHEBI:57791"/>
    </ligand>
</feature>
<dbReference type="NCBIfam" id="NF001124">
    <property type="entry name" value="PRK00139.1-2"/>
    <property type="match status" value="1"/>
</dbReference>
<dbReference type="InterPro" id="IPR000713">
    <property type="entry name" value="Mur_ligase_N"/>
</dbReference>
<gene>
    <name evidence="8" type="primary">murE</name>
    <name evidence="13" type="ORF">J2Z79_000534</name>
</gene>
<feature type="binding site" evidence="8">
    <location>
        <begin position="406"/>
        <end position="409"/>
    </location>
    <ligand>
        <name>meso-2,6-diaminopimelate</name>
        <dbReference type="ChEBI" id="CHEBI:57791"/>
    </ligand>
</feature>
<evidence type="ECO:0000256" key="2">
    <source>
        <dbReference type="ARBA" id="ARBA00005898"/>
    </source>
</evidence>
<dbReference type="InterPro" id="IPR013221">
    <property type="entry name" value="Mur_ligase_cen"/>
</dbReference>
<comment type="catalytic activity">
    <reaction evidence="8">
        <text>UDP-N-acetyl-alpha-D-muramoyl-L-alanyl-D-glutamate + meso-2,6-diaminopimelate + ATP = UDP-N-acetyl-alpha-D-muramoyl-L-alanyl-gamma-D-glutamyl-meso-2,6-diaminopimelate + ADP + phosphate + H(+)</text>
        <dbReference type="Rhea" id="RHEA:23676"/>
        <dbReference type="ChEBI" id="CHEBI:15378"/>
        <dbReference type="ChEBI" id="CHEBI:30616"/>
        <dbReference type="ChEBI" id="CHEBI:43474"/>
        <dbReference type="ChEBI" id="CHEBI:57791"/>
        <dbReference type="ChEBI" id="CHEBI:83900"/>
        <dbReference type="ChEBI" id="CHEBI:83905"/>
        <dbReference type="ChEBI" id="CHEBI:456216"/>
        <dbReference type="EC" id="6.3.2.13"/>
    </reaction>
</comment>
<feature type="binding site" evidence="8">
    <location>
        <begin position="150"/>
        <end position="151"/>
    </location>
    <ligand>
        <name>UDP-N-acetyl-alpha-D-muramoyl-L-alanyl-D-glutamate</name>
        <dbReference type="ChEBI" id="CHEBI:83900"/>
    </ligand>
</feature>
<keyword evidence="8" id="KW-0436">Ligase</keyword>
<comment type="function">
    <text evidence="8">Catalyzes the addition of meso-diaminopimelic acid to the nucleotide precursor UDP-N-acetylmuramoyl-L-alanyl-D-glutamate (UMAG) in the biosynthesis of bacterial cell-wall peptidoglycan.</text>
</comment>
<comment type="similarity">
    <text evidence="2 8">Belongs to the MurCDEF family. MurE subfamily.</text>
</comment>
<dbReference type="InterPro" id="IPR004101">
    <property type="entry name" value="Mur_ligase_C"/>
</dbReference>
<evidence type="ECO:0000256" key="7">
    <source>
        <dbReference type="ARBA" id="ARBA00023316"/>
    </source>
</evidence>
<keyword evidence="8" id="KW-0963">Cytoplasm</keyword>
<dbReference type="EC" id="6.3.2.13" evidence="8"/>
<keyword evidence="4 8" id="KW-0133">Cell shape</keyword>
<feature type="binding site" evidence="8">
    <location>
        <position position="185"/>
    </location>
    <ligand>
        <name>UDP-N-acetyl-alpha-D-muramoyl-L-alanyl-D-glutamate</name>
        <dbReference type="ChEBI" id="CHEBI:83900"/>
    </ligand>
</feature>
<comment type="pathway">
    <text evidence="1 8 9">Cell wall biogenesis; peptidoglycan biosynthesis.</text>
</comment>
<feature type="binding site" evidence="8">
    <location>
        <begin position="108"/>
        <end position="114"/>
    </location>
    <ligand>
        <name>ATP</name>
        <dbReference type="ChEBI" id="CHEBI:30616"/>
    </ligand>
</feature>
<feature type="domain" description="Mur ligase N-terminal catalytic" evidence="10">
    <location>
        <begin position="21"/>
        <end position="93"/>
    </location>
</feature>
<dbReference type="Pfam" id="PF08245">
    <property type="entry name" value="Mur_ligase_M"/>
    <property type="match status" value="1"/>
</dbReference>
<evidence type="ECO:0000259" key="12">
    <source>
        <dbReference type="Pfam" id="PF08245"/>
    </source>
</evidence>
<feature type="binding site" evidence="8">
    <location>
        <position position="177"/>
    </location>
    <ligand>
        <name>UDP-N-acetyl-alpha-D-muramoyl-L-alanyl-D-glutamate</name>
        <dbReference type="ChEBI" id="CHEBI:83900"/>
    </ligand>
</feature>
<dbReference type="EMBL" id="JAGGLG010000003">
    <property type="protein sequence ID" value="MBP2017160.1"/>
    <property type="molecule type" value="Genomic_DNA"/>
</dbReference>
<comment type="cofactor">
    <cofactor evidence="8">
        <name>Mg(2+)</name>
        <dbReference type="ChEBI" id="CHEBI:18420"/>
    </cofactor>
</comment>
<dbReference type="PANTHER" id="PTHR23135">
    <property type="entry name" value="MUR LIGASE FAMILY MEMBER"/>
    <property type="match status" value="1"/>
</dbReference>
<dbReference type="NCBIfam" id="NF001126">
    <property type="entry name" value="PRK00139.1-4"/>
    <property type="match status" value="1"/>
</dbReference>
<evidence type="ECO:0000313" key="13">
    <source>
        <dbReference type="EMBL" id="MBP2017160.1"/>
    </source>
</evidence>
<dbReference type="InterPro" id="IPR036565">
    <property type="entry name" value="Mur-like_cat_sf"/>
</dbReference>
<dbReference type="Gene3D" id="3.40.1390.10">
    <property type="entry name" value="MurE/MurF, N-terminal domain"/>
    <property type="match status" value="1"/>
</dbReference>
<evidence type="ECO:0000256" key="3">
    <source>
        <dbReference type="ARBA" id="ARBA00022618"/>
    </source>
</evidence>
<evidence type="ECO:0000313" key="14">
    <source>
        <dbReference type="Proteomes" id="UP001519289"/>
    </source>
</evidence>
<feature type="domain" description="Mur ligase C-terminal" evidence="11">
    <location>
        <begin position="333"/>
        <end position="463"/>
    </location>
</feature>
<feature type="binding site" evidence="8">
    <location>
        <position position="465"/>
    </location>
    <ligand>
        <name>meso-2,6-diaminopimelate</name>
        <dbReference type="ChEBI" id="CHEBI:57791"/>
    </ligand>
</feature>
<sequence>MRVKDCLFVGRLLQGDPAAEITDVVYDSRQVAPGALFVALPGRRTDGHEHVGEAVGRGAAALVVERPVQVPAHVAVIQTDSARVALGRLAARFWRYPSRRLRVVGVTGTNGKTTTTHLVKAVLEKHGHRVGLIGTVHTLMPGEARPASLTTPQASDLQRLLHQMVEAGCTYSVMEASSEGLDMNRVDDVEFDLGIFTNLTQDHLDYHGTFGAYREAKARLFRLLSRPGFKPRKAAILNLDDPASEYYRTVAEVPVYTYGLRPGAMVRAEDMDFSPAGTRFRLKTPQGEIAVALRLVGRFNVYNALAAATAGVVEGVDLPVIRDALEAEEGVPGRLQPVRAGQPFGVFVDYAHSPDSLENVLRTARAFTRGRLIAVFGCGGDRDPTKRPIMGRIAAELADHTIITSDNPRSEDPVRIVQQIEAGVLDRLGPGRTYEVVIDRAEAIRRAVAMAQPDDVIVIAGKGHETYQIFKDRTIPFDDRAVARSLIEARAGKGGS</sequence>
<keyword evidence="8" id="KW-0460">Magnesium</keyword>
<evidence type="ECO:0000259" key="10">
    <source>
        <dbReference type="Pfam" id="PF01225"/>
    </source>
</evidence>
<keyword evidence="8" id="KW-0067">ATP-binding</keyword>
<evidence type="ECO:0000256" key="6">
    <source>
        <dbReference type="ARBA" id="ARBA00023306"/>
    </source>
</evidence>
<accession>A0ABS4JQE0</accession>
<evidence type="ECO:0000256" key="1">
    <source>
        <dbReference type="ARBA" id="ARBA00004752"/>
    </source>
</evidence>
<feature type="binding site" evidence="8">
    <location>
        <position position="461"/>
    </location>
    <ligand>
        <name>meso-2,6-diaminopimelate</name>
        <dbReference type="ChEBI" id="CHEBI:57791"/>
    </ligand>
</feature>
<proteinExistence type="inferred from homology"/>
<organism evidence="13 14">
    <name type="scientific">Symbiobacterium terraclitae</name>
    <dbReference type="NCBI Taxonomy" id="557451"/>
    <lineage>
        <taxon>Bacteria</taxon>
        <taxon>Bacillati</taxon>
        <taxon>Bacillota</taxon>
        <taxon>Clostridia</taxon>
        <taxon>Eubacteriales</taxon>
        <taxon>Symbiobacteriaceae</taxon>
        <taxon>Symbiobacterium</taxon>
    </lineage>
</organism>
<protein>
    <recommendedName>
        <fullName evidence="8">UDP-N-acetylmuramoyl-L-alanyl-D-glutamate--2,6-diaminopimelate ligase</fullName>
        <ecNumber evidence="8">6.3.2.13</ecNumber>
    </recommendedName>
    <alternativeName>
        <fullName evidence="8">Meso-A2pm-adding enzyme</fullName>
    </alternativeName>
    <alternativeName>
        <fullName evidence="8">Meso-diaminopimelate-adding enzyme</fullName>
    </alternativeName>
    <alternativeName>
        <fullName evidence="8">UDP-MurNAc-L-Ala-D-Glu:meso-diaminopimelate ligase</fullName>
    </alternativeName>
    <alternativeName>
        <fullName evidence="8">UDP-MurNAc-tripeptide synthetase</fullName>
    </alternativeName>
    <alternativeName>
        <fullName evidence="8">UDP-N-acetylmuramyl-tripeptide synthetase</fullName>
    </alternativeName>
</protein>
<keyword evidence="3 8" id="KW-0132">Cell division</keyword>
<dbReference type="Gene3D" id="3.40.1190.10">
    <property type="entry name" value="Mur-like, catalytic domain"/>
    <property type="match status" value="1"/>
</dbReference>
<dbReference type="HAMAP" id="MF_00208">
    <property type="entry name" value="MurE"/>
    <property type="match status" value="1"/>
</dbReference>
<reference evidence="13 14" key="1">
    <citation type="submission" date="2021-03" db="EMBL/GenBank/DDBJ databases">
        <title>Genomic Encyclopedia of Type Strains, Phase IV (KMG-IV): sequencing the most valuable type-strain genomes for metagenomic binning, comparative biology and taxonomic classification.</title>
        <authorList>
            <person name="Goeker M."/>
        </authorList>
    </citation>
    <scope>NUCLEOTIDE SEQUENCE [LARGE SCALE GENOMIC DNA]</scope>
    <source>
        <strain evidence="13 14">DSM 27138</strain>
    </source>
</reference>
<evidence type="ECO:0000256" key="8">
    <source>
        <dbReference type="HAMAP-Rule" id="MF_00208"/>
    </source>
</evidence>
<keyword evidence="14" id="KW-1185">Reference proteome</keyword>
<dbReference type="InterPro" id="IPR036615">
    <property type="entry name" value="Mur_ligase_C_dom_sf"/>
</dbReference>
<keyword evidence="7 8" id="KW-0961">Cell wall biogenesis/degradation</keyword>
<comment type="caution">
    <text evidence="8">Lacks conserved residue(s) required for the propagation of feature annotation.</text>
</comment>
<dbReference type="InterPro" id="IPR035911">
    <property type="entry name" value="MurE/MurF_N"/>
</dbReference>